<feature type="transmembrane region" description="Helical" evidence="1">
    <location>
        <begin position="7"/>
        <end position="26"/>
    </location>
</feature>
<keyword evidence="1" id="KW-0812">Transmembrane</keyword>
<reference evidence="2" key="1">
    <citation type="journal article" date="2021" name="Proc. Natl. Acad. Sci. U.S.A.">
        <title>A Catalog of Tens of Thousands of Viruses from Human Metagenomes Reveals Hidden Associations with Chronic Diseases.</title>
        <authorList>
            <person name="Tisza M.J."/>
            <person name="Buck C.B."/>
        </authorList>
    </citation>
    <scope>NUCLEOTIDE SEQUENCE</scope>
    <source>
        <strain evidence="2">CtMOb8</strain>
    </source>
</reference>
<keyword evidence="1" id="KW-1133">Transmembrane helix</keyword>
<protein>
    <submittedName>
        <fullName evidence="2">Uncharacterized protein</fullName>
    </submittedName>
</protein>
<keyword evidence="1" id="KW-0472">Membrane</keyword>
<evidence type="ECO:0000256" key="1">
    <source>
        <dbReference type="SAM" id="Phobius"/>
    </source>
</evidence>
<sequence>MLNTFKYKIFFVFLFVVQIFVCIFAAENK</sequence>
<evidence type="ECO:0000313" key="2">
    <source>
        <dbReference type="EMBL" id="DAE12136.1"/>
    </source>
</evidence>
<proteinExistence type="predicted"/>
<organism evidence="2">
    <name type="scientific">Siphoviridae sp. ctMOb8</name>
    <dbReference type="NCBI Taxonomy" id="2825460"/>
    <lineage>
        <taxon>Viruses</taxon>
        <taxon>Duplodnaviria</taxon>
        <taxon>Heunggongvirae</taxon>
        <taxon>Uroviricota</taxon>
        <taxon>Caudoviricetes</taxon>
    </lineage>
</organism>
<dbReference type="EMBL" id="BK015544">
    <property type="protein sequence ID" value="DAE12136.1"/>
    <property type="molecule type" value="Genomic_DNA"/>
</dbReference>
<accession>A0A8S5PZF6</accession>
<name>A0A8S5PZF6_9CAUD</name>